<dbReference type="EMBL" id="BRXY01000386">
    <property type="protein sequence ID" value="GMH91520.1"/>
    <property type="molecule type" value="Genomic_DNA"/>
</dbReference>
<comment type="caution">
    <text evidence="1">The sequence shown here is derived from an EMBL/GenBank/DDBJ whole genome shotgun (WGS) entry which is preliminary data.</text>
</comment>
<dbReference type="InterPro" id="IPR027417">
    <property type="entry name" value="P-loop_NTPase"/>
</dbReference>
<keyword evidence="2" id="KW-1185">Reference proteome</keyword>
<dbReference type="AlphaFoldDB" id="A0A9W7EVE0"/>
<name>A0A9W7EVE0_9STRA</name>
<accession>A0A9W7EVE0</accession>
<gene>
    <name evidence="1" type="ORF">TrST_g5335</name>
</gene>
<dbReference type="InterPro" id="IPR038837">
    <property type="entry name" value="tRNA_ligase_1"/>
</dbReference>
<dbReference type="SUPFAM" id="SSF52540">
    <property type="entry name" value="P-loop containing nucleoside triphosphate hydrolases"/>
    <property type="match status" value="1"/>
</dbReference>
<evidence type="ECO:0000313" key="2">
    <source>
        <dbReference type="Proteomes" id="UP001165085"/>
    </source>
</evidence>
<evidence type="ECO:0000313" key="1">
    <source>
        <dbReference type="EMBL" id="GMH91520.1"/>
    </source>
</evidence>
<dbReference type="GO" id="GO:0003972">
    <property type="term" value="F:RNA ligase (ATP) activity"/>
    <property type="evidence" value="ECO:0007669"/>
    <property type="project" value="InterPro"/>
</dbReference>
<dbReference type="OrthoDB" id="1912039at2759"/>
<sequence>MSTDLSYQECLWAGPAPSKSLPPPPITTLASFLPKFENDAEDMKKVHDLLLNYSEAGVLLTLKHSGSLLLVTGLEGKLATFSKNSTANDYTKIMDRILAATVPSDRRLPLADYLEGHNLSLSFEAVSPALMGDHGDRPRLPYLLLTSVHRGDSPLGLDQVIEIAARFSLIPNEMWWLPPVTASEEFNSRADILNGLSKKRGAEYSEAREYLDENARLVVSPPLRHSELQGEILEGFVVFVVEIPQDRLEGIAKLNEEFARCREGLRERLAALGARLVEEEQNGLPGPERLPEFLKWEGECGVTKESEVAEVLKILAEERGAVMFSRLPPEDVAVKFLKHSSRYFMILHVKKDDVFAKYYEKYGGQSGERLNRGHVFSLTPAPPRRQKTEDPMLFESQVTIRGTVKWKLLPYISRTFGNRNCLPALVGAKNRTKTAMTGYNPFMKAVERFFTNWRVDAAYCKLHREKMSDWARFVLTQNSLYKDQLRNGSYLTPFREFERMQKEEGELPLKKGECLEPSVCYRTNKPTPGLGRLMSVQEPHFLLVAPDPPANAKRAISTAKACLRKQRLEAIVDPTPDHSRLRFLTGDEEEHFKISDDEGTMTVDGGEPIKIFSTFLDAKAFAEEKEVLDDSTKDLDGRQVRKVVATLCCPPGTGKSTILKGVAEKLGKKACVVSSDDFVGESARNSFEEAFIKSVADNQISIYDKNIPDGDGLARLMGRHVMGVPASPSDVARSRIAQRSNEKGRNVLGVWFDAFEDVFSDYVRNCRRFLSEAQCMRGVFVTPKFYVDNCILDLVHEVVAFVENCSDPYILDTNAVVKTKYWCVELSPPPSESDLLEILSGTGYSVSDLVLKRLHVTLAFAPTRQQDQYWNDRQNTPMTVKVSGVAWDSSALALYLHPSFKIPLNLTKIPHITVALKGGARAVQSNAMLESEHERKELEMEFEGFVTRVVNDK</sequence>
<reference evidence="2" key="1">
    <citation type="journal article" date="2023" name="Commun. Biol.">
        <title>Genome analysis of Parmales, the sister group of diatoms, reveals the evolutionary specialization of diatoms from phago-mixotrophs to photoautotrophs.</title>
        <authorList>
            <person name="Ban H."/>
            <person name="Sato S."/>
            <person name="Yoshikawa S."/>
            <person name="Yamada K."/>
            <person name="Nakamura Y."/>
            <person name="Ichinomiya M."/>
            <person name="Sato N."/>
            <person name="Blanc-Mathieu R."/>
            <person name="Endo H."/>
            <person name="Kuwata A."/>
            <person name="Ogata H."/>
        </authorList>
    </citation>
    <scope>NUCLEOTIDE SEQUENCE [LARGE SCALE GENOMIC DNA]</scope>
    <source>
        <strain evidence="2">NIES 3701</strain>
    </source>
</reference>
<protein>
    <submittedName>
        <fullName evidence="1">Uncharacterized protein</fullName>
    </submittedName>
</protein>
<dbReference type="Proteomes" id="UP001165085">
    <property type="component" value="Unassembled WGS sequence"/>
</dbReference>
<dbReference type="Gene3D" id="3.40.50.300">
    <property type="entry name" value="P-loop containing nucleotide triphosphate hydrolases"/>
    <property type="match status" value="1"/>
</dbReference>
<dbReference type="GO" id="GO:0006388">
    <property type="term" value="P:tRNA splicing, via endonucleolytic cleavage and ligation"/>
    <property type="evidence" value="ECO:0007669"/>
    <property type="project" value="InterPro"/>
</dbReference>
<dbReference type="PANTHER" id="PTHR35460:SF1">
    <property type="entry name" value="TRNA LIGASE 1"/>
    <property type="match status" value="1"/>
</dbReference>
<organism evidence="1 2">
    <name type="scientific">Triparma strigata</name>
    <dbReference type="NCBI Taxonomy" id="1606541"/>
    <lineage>
        <taxon>Eukaryota</taxon>
        <taxon>Sar</taxon>
        <taxon>Stramenopiles</taxon>
        <taxon>Ochrophyta</taxon>
        <taxon>Bolidophyceae</taxon>
        <taxon>Parmales</taxon>
        <taxon>Triparmaceae</taxon>
        <taxon>Triparma</taxon>
    </lineage>
</organism>
<proteinExistence type="predicted"/>
<dbReference type="PANTHER" id="PTHR35460">
    <property type="entry name" value="TRNA LIGASE 1"/>
    <property type="match status" value="1"/>
</dbReference>